<dbReference type="PANTHER" id="PTHR22911:SF6">
    <property type="entry name" value="SOLUTE CARRIER FAMILY 35 MEMBER G1"/>
    <property type="match status" value="1"/>
</dbReference>
<feature type="transmembrane region" description="Helical" evidence="5">
    <location>
        <begin position="165"/>
        <end position="183"/>
    </location>
</feature>
<feature type="transmembrane region" description="Helical" evidence="5">
    <location>
        <begin position="88"/>
        <end position="108"/>
    </location>
</feature>
<comment type="subcellular location">
    <subcellularLocation>
        <location evidence="1">Membrane</location>
        <topology evidence="1">Multi-pass membrane protein</topology>
    </subcellularLocation>
</comment>
<feature type="transmembrane region" description="Helical" evidence="5">
    <location>
        <begin position="54"/>
        <end position="76"/>
    </location>
</feature>
<keyword evidence="2 5" id="KW-0812">Transmembrane</keyword>
<sequence length="322" mass="35301">MRSARGGYNEMRAMTNQQDTPIKGIFYLIGGVFVFSTQDVLIKYLSSGYPLFEIMFIRSLAAVVPCLVIVHFDSGLGSLKTKRMGAHIVRSALMFLSYSFYYLGIAVIPLADAVALFYTSPFFVVILSILFFKEQITVKRWISLITCFTGVLIILHPGSGTMVTAAIFPILSALTYALSVLMIRRVAGSESASTLGFSLVIFSIFISGGLGLFMGKGLAISNSSLNLDFLTRAWIYPSTKDMGIMIGIGIFVSIGFYSLTQAYCVAKSSTIAPFEYTGMLPAVMWGFFLWNETPSFGSLTGILIILTSGIYLIRLETRNRGT</sequence>
<organism evidence="7 8">
    <name type="scientific">Desulfocicer vacuolatum DSM 3385</name>
    <dbReference type="NCBI Taxonomy" id="1121400"/>
    <lineage>
        <taxon>Bacteria</taxon>
        <taxon>Pseudomonadati</taxon>
        <taxon>Thermodesulfobacteriota</taxon>
        <taxon>Desulfobacteria</taxon>
        <taxon>Desulfobacterales</taxon>
        <taxon>Desulfobacteraceae</taxon>
        <taxon>Desulfocicer</taxon>
    </lineage>
</organism>
<evidence type="ECO:0000256" key="3">
    <source>
        <dbReference type="ARBA" id="ARBA00022989"/>
    </source>
</evidence>
<feature type="transmembrane region" description="Helical" evidence="5">
    <location>
        <begin position="271"/>
        <end position="290"/>
    </location>
</feature>
<keyword evidence="8" id="KW-1185">Reference proteome</keyword>
<evidence type="ECO:0000259" key="6">
    <source>
        <dbReference type="Pfam" id="PF00892"/>
    </source>
</evidence>
<dbReference type="STRING" id="1121400.SAMN02746065_113118"/>
<dbReference type="InterPro" id="IPR037185">
    <property type="entry name" value="EmrE-like"/>
</dbReference>
<dbReference type="Pfam" id="PF00892">
    <property type="entry name" value="EamA"/>
    <property type="match status" value="1"/>
</dbReference>
<evidence type="ECO:0000256" key="2">
    <source>
        <dbReference type="ARBA" id="ARBA00022692"/>
    </source>
</evidence>
<dbReference type="Proteomes" id="UP000192418">
    <property type="component" value="Unassembled WGS sequence"/>
</dbReference>
<dbReference type="SUPFAM" id="SSF103481">
    <property type="entry name" value="Multidrug resistance efflux transporter EmrE"/>
    <property type="match status" value="2"/>
</dbReference>
<name>A0A1W2CV42_9BACT</name>
<evidence type="ECO:0000256" key="1">
    <source>
        <dbReference type="ARBA" id="ARBA00004141"/>
    </source>
</evidence>
<dbReference type="Gene3D" id="1.10.3730.20">
    <property type="match status" value="1"/>
</dbReference>
<proteinExistence type="predicted"/>
<evidence type="ECO:0000256" key="4">
    <source>
        <dbReference type="ARBA" id="ARBA00023136"/>
    </source>
</evidence>
<feature type="transmembrane region" description="Helical" evidence="5">
    <location>
        <begin position="21"/>
        <end position="42"/>
    </location>
</feature>
<evidence type="ECO:0000313" key="8">
    <source>
        <dbReference type="Proteomes" id="UP000192418"/>
    </source>
</evidence>
<dbReference type="AlphaFoldDB" id="A0A1W2CV42"/>
<dbReference type="GO" id="GO:0016020">
    <property type="term" value="C:membrane"/>
    <property type="evidence" value="ECO:0007669"/>
    <property type="project" value="UniProtKB-SubCell"/>
</dbReference>
<keyword evidence="3 5" id="KW-1133">Transmembrane helix</keyword>
<dbReference type="EMBL" id="FWXY01000013">
    <property type="protein sequence ID" value="SMC88784.1"/>
    <property type="molecule type" value="Genomic_DNA"/>
</dbReference>
<accession>A0A1W2CV42</accession>
<reference evidence="7 8" key="1">
    <citation type="submission" date="2017-04" db="EMBL/GenBank/DDBJ databases">
        <authorList>
            <person name="Afonso C.L."/>
            <person name="Miller P.J."/>
            <person name="Scott M.A."/>
            <person name="Spackman E."/>
            <person name="Goraichik I."/>
            <person name="Dimitrov K.M."/>
            <person name="Suarez D.L."/>
            <person name="Swayne D.E."/>
        </authorList>
    </citation>
    <scope>NUCLEOTIDE SEQUENCE [LARGE SCALE GENOMIC DNA]</scope>
    <source>
        <strain evidence="7 8">DSM 3385</strain>
    </source>
</reference>
<feature type="transmembrane region" description="Helical" evidence="5">
    <location>
        <begin position="242"/>
        <end position="259"/>
    </location>
</feature>
<protein>
    <submittedName>
        <fullName evidence="7">EamA-like transporter family protein</fullName>
    </submittedName>
</protein>
<gene>
    <name evidence="7" type="ORF">SAMN02746065_113118</name>
</gene>
<feature type="domain" description="EamA" evidence="6">
    <location>
        <begin position="23"/>
        <end position="155"/>
    </location>
</feature>
<feature type="transmembrane region" description="Helical" evidence="5">
    <location>
        <begin position="296"/>
        <end position="313"/>
    </location>
</feature>
<dbReference type="OrthoDB" id="9807937at2"/>
<feature type="transmembrane region" description="Helical" evidence="5">
    <location>
        <begin position="114"/>
        <end position="132"/>
    </location>
</feature>
<dbReference type="InterPro" id="IPR000620">
    <property type="entry name" value="EamA_dom"/>
</dbReference>
<feature type="transmembrane region" description="Helical" evidence="5">
    <location>
        <begin position="141"/>
        <end position="159"/>
    </location>
</feature>
<dbReference type="PANTHER" id="PTHR22911">
    <property type="entry name" value="ACYL-MALONYL CONDENSING ENZYME-RELATED"/>
    <property type="match status" value="1"/>
</dbReference>
<keyword evidence="4 5" id="KW-0472">Membrane</keyword>
<evidence type="ECO:0000313" key="7">
    <source>
        <dbReference type="EMBL" id="SMC88784.1"/>
    </source>
</evidence>
<feature type="transmembrane region" description="Helical" evidence="5">
    <location>
        <begin position="195"/>
        <end position="215"/>
    </location>
</feature>
<evidence type="ECO:0000256" key="5">
    <source>
        <dbReference type="SAM" id="Phobius"/>
    </source>
</evidence>